<dbReference type="RefSeq" id="WP_034440250.1">
    <property type="nucleotide sequence ID" value="NZ_CABWNB010000001.1"/>
</dbReference>
<keyword evidence="4" id="KW-1185">Reference proteome</keyword>
<comment type="caution">
    <text evidence="3">The sequence shown here is derived from an EMBL/GenBank/DDBJ whole genome shotgun (WGS) entry which is preliminary data.</text>
</comment>
<evidence type="ECO:0000313" key="4">
    <source>
        <dbReference type="Proteomes" id="UP000591941"/>
    </source>
</evidence>
<name>A0A841R4B6_9FIRM</name>
<dbReference type="SUPFAM" id="SSF50104">
    <property type="entry name" value="Translation proteins SH3-like domain"/>
    <property type="match status" value="1"/>
</dbReference>
<sequence>MTETRPLSPGTIVEATAGRERGQWFVVLRCHDASYVELADGRKRPVAQPKTKNRRHVRIRVAADSDAAYRRTHPHSPWRDEEIRAAITQAKAALQKGGFDEQGRCH</sequence>
<accession>A0A841R4B6</accession>
<dbReference type="CDD" id="cd06088">
    <property type="entry name" value="KOW_RPL14"/>
    <property type="match status" value="1"/>
</dbReference>
<dbReference type="Proteomes" id="UP000591941">
    <property type="component" value="Unassembled WGS sequence"/>
</dbReference>
<evidence type="ECO:0000256" key="1">
    <source>
        <dbReference type="ARBA" id="ARBA00022980"/>
    </source>
</evidence>
<evidence type="ECO:0008006" key="5">
    <source>
        <dbReference type="Google" id="ProtNLM"/>
    </source>
</evidence>
<keyword evidence="2" id="KW-0687">Ribonucleoprotein</keyword>
<evidence type="ECO:0000313" key="3">
    <source>
        <dbReference type="EMBL" id="MBB6477920.1"/>
    </source>
</evidence>
<dbReference type="InterPro" id="IPR041985">
    <property type="entry name" value="Ribosomal_eL14_KOW"/>
</dbReference>
<dbReference type="EMBL" id="JACHHI010000004">
    <property type="protein sequence ID" value="MBB6477920.1"/>
    <property type="molecule type" value="Genomic_DNA"/>
</dbReference>
<dbReference type="GeneID" id="93486234"/>
<keyword evidence="1" id="KW-0689">Ribosomal protein</keyword>
<dbReference type="GO" id="GO:1990904">
    <property type="term" value="C:ribonucleoprotein complex"/>
    <property type="evidence" value="ECO:0007669"/>
    <property type="project" value="UniProtKB-KW"/>
</dbReference>
<evidence type="ECO:0000256" key="2">
    <source>
        <dbReference type="ARBA" id="ARBA00023274"/>
    </source>
</evidence>
<gene>
    <name evidence="3" type="ORF">HNR45_000973</name>
</gene>
<reference evidence="3 4" key="1">
    <citation type="submission" date="2020-08" db="EMBL/GenBank/DDBJ databases">
        <title>Genomic Encyclopedia of Type Strains, Phase IV (KMG-IV): sequencing the most valuable type-strain genomes for metagenomic binning, comparative biology and taxonomic classification.</title>
        <authorList>
            <person name="Goeker M."/>
        </authorList>
    </citation>
    <scope>NUCLEOTIDE SEQUENCE [LARGE SCALE GENOMIC DNA]</scope>
    <source>
        <strain evidence="3 4">DSM 21255</strain>
    </source>
</reference>
<proteinExistence type="predicted"/>
<protein>
    <recommendedName>
        <fullName evidence="5">RNA-binding protein</fullName>
    </recommendedName>
</protein>
<dbReference type="AlphaFoldDB" id="A0A841R4B6"/>
<dbReference type="InterPro" id="IPR008991">
    <property type="entry name" value="Translation_prot_SH3-like_sf"/>
</dbReference>
<dbReference type="GO" id="GO:0005840">
    <property type="term" value="C:ribosome"/>
    <property type="evidence" value="ECO:0007669"/>
    <property type="project" value="UniProtKB-KW"/>
</dbReference>
<organism evidence="3 4">
    <name type="scientific">Negativicoccus succinicivorans</name>
    <dbReference type="NCBI Taxonomy" id="620903"/>
    <lineage>
        <taxon>Bacteria</taxon>
        <taxon>Bacillati</taxon>
        <taxon>Bacillota</taxon>
        <taxon>Negativicutes</taxon>
        <taxon>Veillonellales</taxon>
        <taxon>Veillonellaceae</taxon>
        <taxon>Negativicoccus</taxon>
    </lineage>
</organism>
<dbReference type="OrthoDB" id="1683515at2"/>